<evidence type="ECO:0000313" key="2">
    <source>
        <dbReference type="Proteomes" id="UP000608890"/>
    </source>
</evidence>
<evidence type="ECO:0008006" key="3">
    <source>
        <dbReference type="Google" id="ProtNLM"/>
    </source>
</evidence>
<accession>A0A917WZY0</accession>
<comment type="caution">
    <text evidence="1">The sequence shown here is derived from an EMBL/GenBank/DDBJ whole genome shotgun (WGS) entry which is preliminary data.</text>
</comment>
<name>A0A917WZY0_9ACTN</name>
<keyword evidence="2" id="KW-1185">Reference proteome</keyword>
<dbReference type="RefSeq" id="WP_189045291.1">
    <property type="nucleotide sequence ID" value="NZ_BMNB01000014.1"/>
</dbReference>
<sequence length="409" mass="44334">MTTKTSLLLCDLSPFRLSTRTRKIAVTAAPVLYGAVSAITLARVGRNGAADEPGSSRVDGIEVEQVPVRRIDDRRRLSSSVRNLFTVYLPALRVLRRRVLATPAKTIFVGHIALYWLGLAHRRRWGSQIILNGRERPGGIRTPGSLATWFSRAEPVLLRWVARRAPMTVLAVCESHGAEFRKLGFDDVLVVRNVPLASFAPEFVPPPPGPELIIACVGTLYTGRGIEALIDAVVAASEAGSRIRLEITGPASQEYREALLARIRAARAESYISLPSPCPVSEVPARIQRAHIATALYEPVDAANDSLSNKLFEGVVAGRPVIAGNLAENRTVIERFGIGWSVPVAPGPLAELLRALASDLPRVQAMAEHCYRTGQSEFTWETESSALQKRLLEAVGPVPVQANASGATR</sequence>
<dbReference type="SUPFAM" id="SSF53756">
    <property type="entry name" value="UDP-Glycosyltransferase/glycogen phosphorylase"/>
    <property type="match status" value="1"/>
</dbReference>
<dbReference type="AlphaFoldDB" id="A0A917WZY0"/>
<reference evidence="1" key="1">
    <citation type="journal article" date="2014" name="Int. J. Syst. Evol. Microbiol.">
        <title>Complete genome sequence of Corynebacterium casei LMG S-19264T (=DSM 44701T), isolated from a smear-ripened cheese.</title>
        <authorList>
            <consortium name="US DOE Joint Genome Institute (JGI-PGF)"/>
            <person name="Walter F."/>
            <person name="Albersmeier A."/>
            <person name="Kalinowski J."/>
            <person name="Ruckert C."/>
        </authorList>
    </citation>
    <scope>NUCLEOTIDE SEQUENCE</scope>
    <source>
        <strain evidence="1">CGMCC 4.7312</strain>
    </source>
</reference>
<dbReference type="Gene3D" id="3.40.50.2000">
    <property type="entry name" value="Glycogen Phosphorylase B"/>
    <property type="match status" value="1"/>
</dbReference>
<dbReference type="Pfam" id="PF13692">
    <property type="entry name" value="Glyco_trans_1_4"/>
    <property type="match status" value="1"/>
</dbReference>
<organism evidence="1 2">
    <name type="scientific">Micromonospora sonchi</name>
    <dbReference type="NCBI Taxonomy" id="1763543"/>
    <lineage>
        <taxon>Bacteria</taxon>
        <taxon>Bacillati</taxon>
        <taxon>Actinomycetota</taxon>
        <taxon>Actinomycetes</taxon>
        <taxon>Micromonosporales</taxon>
        <taxon>Micromonosporaceae</taxon>
        <taxon>Micromonospora</taxon>
    </lineage>
</organism>
<evidence type="ECO:0000313" key="1">
    <source>
        <dbReference type="EMBL" id="GGM45992.1"/>
    </source>
</evidence>
<gene>
    <name evidence="1" type="ORF">GCM10011608_33420</name>
</gene>
<proteinExistence type="predicted"/>
<dbReference type="EMBL" id="BMNB01000014">
    <property type="protein sequence ID" value="GGM45992.1"/>
    <property type="molecule type" value="Genomic_DNA"/>
</dbReference>
<reference evidence="1" key="2">
    <citation type="submission" date="2020-09" db="EMBL/GenBank/DDBJ databases">
        <authorList>
            <person name="Sun Q."/>
            <person name="Zhou Y."/>
        </authorList>
    </citation>
    <scope>NUCLEOTIDE SEQUENCE</scope>
    <source>
        <strain evidence="1">CGMCC 4.7312</strain>
    </source>
</reference>
<protein>
    <recommendedName>
        <fullName evidence="3">Glycosyltransferase</fullName>
    </recommendedName>
</protein>
<dbReference type="Proteomes" id="UP000608890">
    <property type="component" value="Unassembled WGS sequence"/>
</dbReference>